<evidence type="ECO:0000256" key="4">
    <source>
        <dbReference type="ARBA" id="ARBA00022840"/>
    </source>
</evidence>
<evidence type="ECO:0000256" key="3">
    <source>
        <dbReference type="ARBA" id="ARBA00022741"/>
    </source>
</evidence>
<comment type="caution">
    <text evidence="7">The sequence shown here is derived from an EMBL/GenBank/DDBJ whole genome shotgun (WGS) entry which is preliminary data.</text>
</comment>
<dbReference type="GO" id="GO:0005524">
    <property type="term" value="F:ATP binding"/>
    <property type="evidence" value="ECO:0007669"/>
    <property type="project" value="UniProtKB-KW"/>
</dbReference>
<dbReference type="InterPro" id="IPR017871">
    <property type="entry name" value="ABC_transporter-like_CS"/>
</dbReference>
<keyword evidence="3" id="KW-0547">Nucleotide-binding</keyword>
<feature type="domain" description="ABC transporter" evidence="6">
    <location>
        <begin position="365"/>
        <end position="609"/>
    </location>
</feature>
<feature type="compositionally biased region" description="Low complexity" evidence="5">
    <location>
        <begin position="293"/>
        <end position="311"/>
    </location>
</feature>
<evidence type="ECO:0000259" key="6">
    <source>
        <dbReference type="PROSITE" id="PS50893"/>
    </source>
</evidence>
<feature type="domain" description="ABC transporter" evidence="6">
    <location>
        <begin position="15"/>
        <end position="250"/>
    </location>
</feature>
<dbReference type="InterPro" id="IPR050107">
    <property type="entry name" value="ABC_carbohydrate_import_ATPase"/>
</dbReference>
<keyword evidence="1" id="KW-0813">Transport</keyword>
<reference evidence="7 8" key="1">
    <citation type="journal article" date="2023" name="Microb. Genom.">
        <title>Mesoterricola silvestris gen. nov., sp. nov., Mesoterricola sediminis sp. nov., Geothrix oryzae sp. nov., Geothrix edaphica sp. nov., Geothrix rubra sp. nov., and Geothrix limicola sp. nov., six novel members of Acidobacteriota isolated from soils.</title>
        <authorList>
            <person name="Weisberg A.J."/>
            <person name="Pearce E."/>
            <person name="Kramer C.G."/>
            <person name="Chang J.H."/>
            <person name="Clarke C.R."/>
        </authorList>
    </citation>
    <scope>NUCLEOTIDE SEQUENCE [LARGE SCALE GENOMIC DNA]</scope>
    <source>
        <strain evidence="7 8">NRRL_B-2795</strain>
    </source>
</reference>
<feature type="compositionally biased region" description="Pro residues" evidence="5">
    <location>
        <begin position="258"/>
        <end position="267"/>
    </location>
</feature>
<keyword evidence="2" id="KW-0677">Repeat</keyword>
<dbReference type="PROSITE" id="PS00211">
    <property type="entry name" value="ABC_TRANSPORTER_1"/>
    <property type="match status" value="1"/>
</dbReference>
<evidence type="ECO:0000313" key="8">
    <source>
        <dbReference type="Proteomes" id="UP001271723"/>
    </source>
</evidence>
<evidence type="ECO:0000256" key="5">
    <source>
        <dbReference type="SAM" id="MobiDB-lite"/>
    </source>
</evidence>
<dbReference type="Pfam" id="PF00005">
    <property type="entry name" value="ABC_tran"/>
    <property type="match status" value="2"/>
</dbReference>
<dbReference type="InterPro" id="IPR003593">
    <property type="entry name" value="AAA+_ATPase"/>
</dbReference>
<organism evidence="7 8">
    <name type="scientific">Streptomyces griseiscabiei</name>
    <dbReference type="NCBI Taxonomy" id="2993540"/>
    <lineage>
        <taxon>Bacteria</taxon>
        <taxon>Bacillati</taxon>
        <taxon>Actinomycetota</taxon>
        <taxon>Actinomycetes</taxon>
        <taxon>Kitasatosporales</taxon>
        <taxon>Streptomycetaceae</taxon>
        <taxon>Streptomyces</taxon>
    </lineage>
</organism>
<dbReference type="PANTHER" id="PTHR43790:SF9">
    <property type="entry name" value="GALACTOFURANOSE TRANSPORTER ATP-BINDING PROTEIN YTFR"/>
    <property type="match status" value="1"/>
</dbReference>
<evidence type="ECO:0000256" key="2">
    <source>
        <dbReference type="ARBA" id="ARBA00022737"/>
    </source>
</evidence>
<dbReference type="InterPro" id="IPR003439">
    <property type="entry name" value="ABC_transporter-like_ATP-bd"/>
</dbReference>
<dbReference type="CDD" id="cd03215">
    <property type="entry name" value="ABC_Carb_Monos_II"/>
    <property type="match status" value="1"/>
</dbReference>
<evidence type="ECO:0000256" key="1">
    <source>
        <dbReference type="ARBA" id="ARBA00022448"/>
    </source>
</evidence>
<gene>
    <name evidence="7" type="ORF">PV517_18735</name>
</gene>
<sequence>MADMNDTGAVTPPNLRITSLSKSFGGVRALDGVDLTVPAGQVHALLGHNGAGKSTLIKCLGGAFPPDAGTIEVGGVPYTRLSPRASIAAGVAIIFQTLSVVDSLTVAENIFLGQEWTRHGRIDRRAQERVSAELLDRVAASCSPRDRVGELPMGQKQLVEIAKALSRSASVLVLDEPTAALSGTESDALATRVEDLRTQGLAIVYVTHLLAEVERLADAVTVLRDGRVTHHTAHSTAGGHHRRDLVEAITGGRKAGPAPLPGSPPTADPAGGVATGPDATTRATDAGPIADRTAAGGSSGTPAPATGAPSGPRDDALRPATHSDACGGRPDPQAAGGPGNSGARPVPAALRPASAGPAPRSSARPRPARLTVRALRGPGFGPVDLTVAEGEIVGLYGLIGSGRTRVLETLFGRRRAVGGTVRVGERAVSPARPADALAAGIALVPADRRTQGLFAGLSAQDNVLLPSVRTLARRGVRALGAERRVFGSLAEAVGLRPARPRLPAAAFSGGNQQKLLLGRWINEARTVDLLLLDEPTQGVDVGARQEIYDVVSTLAEQRGTAVLFASSDPEEAAGLAHRCLVVDRGRIIAELSGADLTEEALLAAVHDAEPAARPPRPTPDGAHSTPSAHSPEGAA</sequence>
<feature type="compositionally biased region" description="Low complexity" evidence="5">
    <location>
        <begin position="347"/>
        <end position="367"/>
    </location>
</feature>
<dbReference type="InterPro" id="IPR027417">
    <property type="entry name" value="P-loop_NTPase"/>
</dbReference>
<dbReference type="EMBL" id="JARAVY010000006">
    <property type="protein sequence ID" value="MDX2910728.1"/>
    <property type="molecule type" value="Genomic_DNA"/>
</dbReference>
<dbReference type="PROSITE" id="PS50893">
    <property type="entry name" value="ABC_TRANSPORTER_2"/>
    <property type="match status" value="2"/>
</dbReference>
<name>A0ABU4L535_9ACTN</name>
<feature type="region of interest" description="Disordered" evidence="5">
    <location>
        <begin position="252"/>
        <end position="367"/>
    </location>
</feature>
<protein>
    <submittedName>
        <fullName evidence="7">ATP-binding cassette domain-containing protein</fullName>
    </submittedName>
</protein>
<dbReference type="RefSeq" id="WP_267299569.1">
    <property type="nucleotide sequence ID" value="NZ_JAGJBZ010000002.1"/>
</dbReference>
<evidence type="ECO:0000313" key="7">
    <source>
        <dbReference type="EMBL" id="MDX2910728.1"/>
    </source>
</evidence>
<proteinExistence type="predicted"/>
<dbReference type="Proteomes" id="UP001271723">
    <property type="component" value="Unassembled WGS sequence"/>
</dbReference>
<dbReference type="SUPFAM" id="SSF52540">
    <property type="entry name" value="P-loop containing nucleoside triphosphate hydrolases"/>
    <property type="match status" value="2"/>
</dbReference>
<dbReference type="CDD" id="cd03216">
    <property type="entry name" value="ABC_Carb_Monos_I"/>
    <property type="match status" value="1"/>
</dbReference>
<keyword evidence="8" id="KW-1185">Reference proteome</keyword>
<dbReference type="PANTHER" id="PTHR43790">
    <property type="entry name" value="CARBOHYDRATE TRANSPORT ATP-BINDING PROTEIN MG119-RELATED"/>
    <property type="match status" value="1"/>
</dbReference>
<dbReference type="SMART" id="SM00382">
    <property type="entry name" value="AAA"/>
    <property type="match status" value="2"/>
</dbReference>
<feature type="region of interest" description="Disordered" evidence="5">
    <location>
        <begin position="607"/>
        <end position="635"/>
    </location>
</feature>
<keyword evidence="4 7" id="KW-0067">ATP-binding</keyword>
<accession>A0ABU4L535</accession>
<dbReference type="Gene3D" id="3.40.50.300">
    <property type="entry name" value="P-loop containing nucleotide triphosphate hydrolases"/>
    <property type="match status" value="2"/>
</dbReference>